<feature type="signal peptide" evidence="5">
    <location>
        <begin position="1"/>
        <end position="17"/>
    </location>
</feature>
<evidence type="ECO:0000256" key="2">
    <source>
        <dbReference type="ARBA" id="ARBA00022729"/>
    </source>
</evidence>
<evidence type="ECO:0000256" key="4">
    <source>
        <dbReference type="ARBA" id="ARBA00023157"/>
    </source>
</evidence>
<evidence type="ECO:0000313" key="7">
    <source>
        <dbReference type="Proteomes" id="UP000054266"/>
    </source>
</evidence>
<evidence type="ECO:0008006" key="8">
    <source>
        <dbReference type="Google" id="ProtNLM"/>
    </source>
</evidence>
<evidence type="ECO:0000256" key="1">
    <source>
        <dbReference type="ARBA" id="ARBA00022487"/>
    </source>
</evidence>
<dbReference type="PANTHER" id="PTHR33938:SF16">
    <property type="entry name" value="CARBOXYLIC ESTER HYDROLASE"/>
    <property type="match status" value="1"/>
</dbReference>
<gene>
    <name evidence="6" type="ORF">PV04_03492</name>
</gene>
<keyword evidence="3" id="KW-0378">Hydrolase</keyword>
<dbReference type="AlphaFoldDB" id="A0A0D2D1F0"/>
<dbReference type="EMBL" id="KN846957">
    <property type="protein sequence ID" value="KIW71311.1"/>
    <property type="molecule type" value="Genomic_DNA"/>
</dbReference>
<organism evidence="6 7">
    <name type="scientific">Phialophora macrospora</name>
    <dbReference type="NCBI Taxonomy" id="1851006"/>
    <lineage>
        <taxon>Eukaryota</taxon>
        <taxon>Fungi</taxon>
        <taxon>Dikarya</taxon>
        <taxon>Ascomycota</taxon>
        <taxon>Pezizomycotina</taxon>
        <taxon>Eurotiomycetes</taxon>
        <taxon>Chaetothyriomycetidae</taxon>
        <taxon>Chaetothyriales</taxon>
        <taxon>Herpotrichiellaceae</taxon>
        <taxon>Phialophora</taxon>
    </lineage>
</organism>
<evidence type="ECO:0000256" key="3">
    <source>
        <dbReference type="ARBA" id="ARBA00022801"/>
    </source>
</evidence>
<keyword evidence="1" id="KW-0719">Serine esterase</keyword>
<feature type="chain" id="PRO_5002240218" description="Carboxylic ester hydrolase" evidence="5">
    <location>
        <begin position="18"/>
        <end position="134"/>
    </location>
</feature>
<dbReference type="Proteomes" id="UP000054266">
    <property type="component" value="Unassembled WGS sequence"/>
</dbReference>
<evidence type="ECO:0000256" key="5">
    <source>
        <dbReference type="SAM" id="SignalP"/>
    </source>
</evidence>
<keyword evidence="2 5" id="KW-0732">Signal</keyword>
<protein>
    <recommendedName>
        <fullName evidence="8">Carboxylic ester hydrolase</fullName>
    </recommendedName>
</protein>
<dbReference type="InterPro" id="IPR011118">
    <property type="entry name" value="Tannase/feruloyl_esterase"/>
</dbReference>
<dbReference type="GO" id="GO:0052689">
    <property type="term" value="F:carboxylic ester hydrolase activity"/>
    <property type="evidence" value="ECO:0007669"/>
    <property type="project" value="UniProtKB-KW"/>
</dbReference>
<keyword evidence="4" id="KW-1015">Disulfide bond</keyword>
<name>A0A0D2D1F0_9EURO</name>
<proteinExistence type="predicted"/>
<dbReference type="HOGENOM" id="CLU_1895940_0_0_1"/>
<accession>A0A0D2D1F0</accession>
<dbReference type="PANTHER" id="PTHR33938">
    <property type="entry name" value="FERULOYL ESTERASE B-RELATED"/>
    <property type="match status" value="1"/>
</dbReference>
<keyword evidence="7" id="KW-1185">Reference proteome</keyword>
<reference evidence="6 7" key="1">
    <citation type="submission" date="2015-01" db="EMBL/GenBank/DDBJ databases">
        <title>The Genome Sequence of Capronia semiimmersa CBS27337.</title>
        <authorList>
            <consortium name="The Broad Institute Genomics Platform"/>
            <person name="Cuomo C."/>
            <person name="de Hoog S."/>
            <person name="Gorbushina A."/>
            <person name="Stielow B."/>
            <person name="Teixiera M."/>
            <person name="Abouelleil A."/>
            <person name="Chapman S.B."/>
            <person name="Priest M."/>
            <person name="Young S.K."/>
            <person name="Wortman J."/>
            <person name="Nusbaum C."/>
            <person name="Birren B."/>
        </authorList>
    </citation>
    <scope>NUCLEOTIDE SEQUENCE [LARGE SCALE GENOMIC DNA]</scope>
    <source>
        <strain evidence="6 7">CBS 27337</strain>
    </source>
</reference>
<sequence length="134" mass="14457">MRSHLLAFTGVLASATAATLNEVCAPSYVQAHLPPPGFYQGESLDPLSVNANPVTQVSVADNDFFPDATFDYCNVSFTYSHDGLEDEVAPTYWLPAPGKFQNRFLATGGGGYAINSGNQSLAGRDHLWRCIQLD</sequence>
<evidence type="ECO:0000313" key="6">
    <source>
        <dbReference type="EMBL" id="KIW71311.1"/>
    </source>
</evidence>